<dbReference type="EC" id="1.2.4.1" evidence="7"/>
<reference evidence="9 10" key="2">
    <citation type="submission" date="2018-11" db="EMBL/GenBank/DDBJ databases">
        <authorList>
            <consortium name="Pathogen Informatics"/>
        </authorList>
    </citation>
    <scope>NUCLEOTIDE SEQUENCE [LARGE SCALE GENOMIC DNA]</scope>
</reference>
<keyword evidence="4 7" id="KW-0786">Thiamine pyrophosphate</keyword>
<dbReference type="InterPro" id="IPR029061">
    <property type="entry name" value="THDP-binding"/>
</dbReference>
<evidence type="ECO:0000256" key="7">
    <source>
        <dbReference type="RuleBase" id="RU364074"/>
    </source>
</evidence>
<dbReference type="GO" id="GO:0006086">
    <property type="term" value="P:pyruvate decarboxylation to acetyl-CoA"/>
    <property type="evidence" value="ECO:0007669"/>
    <property type="project" value="InterPro"/>
</dbReference>
<comment type="subcellular location">
    <subcellularLocation>
        <location evidence="2">Mitochondrion</location>
    </subcellularLocation>
</comment>
<protein>
    <recommendedName>
        <fullName evidence="7">Pyruvate dehydrogenase E1 component subunit beta</fullName>
        <ecNumber evidence="7">1.2.4.1</ecNumber>
    </recommendedName>
</protein>
<dbReference type="SUPFAM" id="SSF52922">
    <property type="entry name" value="TK C-terminal domain-like"/>
    <property type="match status" value="1"/>
</dbReference>
<dbReference type="GO" id="GO:0005739">
    <property type="term" value="C:mitochondrion"/>
    <property type="evidence" value="ECO:0007669"/>
    <property type="project" value="UniProtKB-SubCell"/>
</dbReference>
<dbReference type="Gene3D" id="3.40.50.920">
    <property type="match status" value="1"/>
</dbReference>
<dbReference type="Proteomes" id="UP000050794">
    <property type="component" value="Unassembled WGS sequence"/>
</dbReference>
<dbReference type="SUPFAM" id="SSF52518">
    <property type="entry name" value="Thiamin diphosphate-binding fold (THDP-binding)"/>
    <property type="match status" value="1"/>
</dbReference>
<evidence type="ECO:0000259" key="8">
    <source>
        <dbReference type="SMART" id="SM00861"/>
    </source>
</evidence>
<dbReference type="CDD" id="cd07036">
    <property type="entry name" value="TPP_PYR_E1-PDHc-beta_like"/>
    <property type="match status" value="1"/>
</dbReference>
<dbReference type="InterPro" id="IPR027110">
    <property type="entry name" value="PDHB_mito-type"/>
</dbReference>
<dbReference type="NCBIfam" id="NF006667">
    <property type="entry name" value="PRK09212.1"/>
    <property type="match status" value="1"/>
</dbReference>
<dbReference type="Pfam" id="PF02780">
    <property type="entry name" value="Transketolase_C"/>
    <property type="match status" value="1"/>
</dbReference>
<dbReference type="FunFam" id="3.40.50.970:FF:000001">
    <property type="entry name" value="Pyruvate dehydrogenase E1 beta subunit"/>
    <property type="match status" value="1"/>
</dbReference>
<dbReference type="EMBL" id="UYWY01019808">
    <property type="protein sequence ID" value="VDM39348.1"/>
    <property type="molecule type" value="Genomic_DNA"/>
</dbReference>
<evidence type="ECO:0000256" key="2">
    <source>
        <dbReference type="ARBA" id="ARBA00004173"/>
    </source>
</evidence>
<dbReference type="InterPro" id="IPR033248">
    <property type="entry name" value="Transketolase_C"/>
</dbReference>
<evidence type="ECO:0000256" key="4">
    <source>
        <dbReference type="ARBA" id="ARBA00023052"/>
    </source>
</evidence>
<dbReference type="InterPro" id="IPR005475">
    <property type="entry name" value="Transketolase-like_Pyr-bd"/>
</dbReference>
<name>A0A183UHQ7_TOXCA</name>
<reference evidence="11" key="1">
    <citation type="submission" date="2016-06" db="UniProtKB">
        <authorList>
            <consortium name="WormBaseParasite"/>
        </authorList>
    </citation>
    <scope>IDENTIFICATION</scope>
</reference>
<dbReference type="GO" id="GO:0004739">
    <property type="term" value="F:pyruvate dehydrogenase (acetyl-transferring) activity"/>
    <property type="evidence" value="ECO:0007669"/>
    <property type="project" value="UniProtKB-UniRule"/>
</dbReference>
<feature type="domain" description="Transketolase-like pyrimidine-binding" evidence="8">
    <location>
        <begin position="30"/>
        <end position="215"/>
    </location>
</feature>
<evidence type="ECO:0000313" key="10">
    <source>
        <dbReference type="Proteomes" id="UP000050794"/>
    </source>
</evidence>
<gene>
    <name evidence="9" type="ORF">TCNE_LOCUS8027</name>
</gene>
<organism evidence="10 11">
    <name type="scientific">Toxocara canis</name>
    <name type="common">Canine roundworm</name>
    <dbReference type="NCBI Taxonomy" id="6265"/>
    <lineage>
        <taxon>Eukaryota</taxon>
        <taxon>Metazoa</taxon>
        <taxon>Ecdysozoa</taxon>
        <taxon>Nematoda</taxon>
        <taxon>Chromadorea</taxon>
        <taxon>Rhabditida</taxon>
        <taxon>Spirurina</taxon>
        <taxon>Ascaridomorpha</taxon>
        <taxon>Ascaridoidea</taxon>
        <taxon>Toxocaridae</taxon>
        <taxon>Toxocara</taxon>
    </lineage>
</organism>
<evidence type="ECO:0000256" key="5">
    <source>
        <dbReference type="ARBA" id="ARBA00023128"/>
    </source>
</evidence>
<evidence type="ECO:0000313" key="11">
    <source>
        <dbReference type="WBParaSite" id="TCNE_0000802701-mRNA-1"/>
    </source>
</evidence>
<dbReference type="SMART" id="SM00861">
    <property type="entry name" value="Transket_pyr"/>
    <property type="match status" value="1"/>
</dbReference>
<evidence type="ECO:0000313" key="9">
    <source>
        <dbReference type="EMBL" id="VDM39348.1"/>
    </source>
</evidence>
<dbReference type="InterPro" id="IPR009014">
    <property type="entry name" value="Transketo_C/PFOR_II"/>
</dbReference>
<evidence type="ECO:0000256" key="1">
    <source>
        <dbReference type="ARBA" id="ARBA00001964"/>
    </source>
</evidence>
<dbReference type="AlphaFoldDB" id="A0A183UHQ7"/>
<dbReference type="PANTHER" id="PTHR11624">
    <property type="entry name" value="DEHYDROGENASE RELATED"/>
    <property type="match status" value="1"/>
</dbReference>
<accession>A0A183UHQ7</accession>
<dbReference type="WBParaSite" id="TCNE_0000802701-mRNA-1">
    <property type="protein sequence ID" value="TCNE_0000802701-mRNA-1"/>
    <property type="gene ID" value="TCNE_0000802701"/>
</dbReference>
<comment type="function">
    <text evidence="7">The pyruvate dehydrogenase complex catalyzes the overall conversion of pyruvate to acetyl-CoA and CO2.</text>
</comment>
<comment type="catalytic activity">
    <reaction evidence="7">
        <text>N(6)-[(R)-lipoyl]-L-lysyl-[protein] + pyruvate + H(+) = N(6)-[(R)-S(8)-acetyldihydrolipoyl]-L-lysyl-[protein] + CO2</text>
        <dbReference type="Rhea" id="RHEA:19189"/>
        <dbReference type="Rhea" id="RHEA-COMP:10474"/>
        <dbReference type="Rhea" id="RHEA-COMP:10478"/>
        <dbReference type="ChEBI" id="CHEBI:15361"/>
        <dbReference type="ChEBI" id="CHEBI:15378"/>
        <dbReference type="ChEBI" id="CHEBI:16526"/>
        <dbReference type="ChEBI" id="CHEBI:83099"/>
        <dbReference type="ChEBI" id="CHEBI:83111"/>
        <dbReference type="EC" id="1.2.4.1"/>
    </reaction>
</comment>
<sequence>MAVRGFCRILGSVARTTANTAQRFASASTMSVRDALCAAMDEEMARDDRVFLLGEEVALYGGCYKVSKGLLEKYGKSRVLDTPITEMGFAGLAVGAAMAGMRPICEFMTYNFSMQAIDQVVNSAAKTYYMSAGRIHVPIVFRGANGAGVGVAAQHSQDFSAWYAHCPGLKMSILLSVILTVVSPYSSEDAKGLLKASIRDDNPVVFMENEVLYTQQFPMSSNAMSSNFVLPIGVAKIERSGKDATVVAYSAGMMRALDGAKQLKKEGIDVEVINLRTLRPLDIETIKKSVMKTHHLITIDNGWPFGNIGAEIVAQVIESEAFDYLDAPIFRITGVDVPMPYALPLEIAAQPTASDVVKMVKKSLNIK</sequence>
<comment type="cofactor">
    <cofactor evidence="1 7">
        <name>thiamine diphosphate</name>
        <dbReference type="ChEBI" id="CHEBI:58937"/>
    </cofactor>
</comment>
<keyword evidence="10" id="KW-1185">Reference proteome</keyword>
<proteinExistence type="predicted"/>
<keyword evidence="6 7" id="KW-0670">Pyruvate</keyword>
<dbReference type="Pfam" id="PF02779">
    <property type="entry name" value="Transket_pyr"/>
    <property type="match status" value="1"/>
</dbReference>
<dbReference type="Gene3D" id="3.40.50.970">
    <property type="match status" value="1"/>
</dbReference>
<keyword evidence="3 7" id="KW-0560">Oxidoreductase</keyword>
<evidence type="ECO:0000256" key="6">
    <source>
        <dbReference type="ARBA" id="ARBA00023317"/>
    </source>
</evidence>
<evidence type="ECO:0000256" key="3">
    <source>
        <dbReference type="ARBA" id="ARBA00023002"/>
    </source>
</evidence>
<keyword evidence="5" id="KW-0496">Mitochondrion</keyword>
<dbReference type="NCBIfam" id="NF008854">
    <property type="entry name" value="PRK11892.1"/>
    <property type="match status" value="1"/>
</dbReference>
<dbReference type="PANTHER" id="PTHR11624:SF96">
    <property type="entry name" value="PYRUVATE DEHYDROGENASE E1 COMPONENT SUBUNIT BETA, MITOCHONDRIAL"/>
    <property type="match status" value="1"/>
</dbReference>
<dbReference type="FunFam" id="3.40.50.920:FF:000001">
    <property type="entry name" value="Pyruvate dehydrogenase E1 beta subunit"/>
    <property type="match status" value="1"/>
</dbReference>